<dbReference type="PANTHER" id="PTHR46382:SF1">
    <property type="entry name" value="PHOSPHATIDATE CYTIDYLYLTRANSFERASE"/>
    <property type="match status" value="1"/>
</dbReference>
<dbReference type="EC" id="2.7.7.41" evidence="6 18"/>
<keyword evidence="17" id="KW-1208">Phospholipid metabolism</keyword>
<keyword evidence="10 18" id="KW-0808">Transferase</keyword>
<evidence type="ECO:0000256" key="9">
    <source>
        <dbReference type="ARBA" id="ARBA00022516"/>
    </source>
</evidence>
<evidence type="ECO:0000256" key="5">
    <source>
        <dbReference type="ARBA" id="ARBA00010185"/>
    </source>
</evidence>
<feature type="transmembrane region" description="Helical" evidence="19">
    <location>
        <begin position="227"/>
        <end position="249"/>
    </location>
</feature>
<keyword evidence="11 18" id="KW-0812">Transmembrane</keyword>
<evidence type="ECO:0000256" key="13">
    <source>
        <dbReference type="ARBA" id="ARBA00022989"/>
    </source>
</evidence>
<feature type="transmembrane region" description="Helical" evidence="19">
    <location>
        <begin position="134"/>
        <end position="154"/>
    </location>
</feature>
<evidence type="ECO:0000256" key="16">
    <source>
        <dbReference type="ARBA" id="ARBA00023209"/>
    </source>
</evidence>
<comment type="pathway">
    <text evidence="3 18">Phospholipid metabolism; CDP-diacylglycerol biosynthesis; CDP-diacylglycerol from sn-glycerol 3-phosphate: step 3/3.</text>
</comment>
<evidence type="ECO:0000256" key="3">
    <source>
        <dbReference type="ARBA" id="ARBA00005119"/>
    </source>
</evidence>
<dbReference type="GO" id="GO:0004605">
    <property type="term" value="F:phosphatidate cytidylyltransferase activity"/>
    <property type="evidence" value="ECO:0007669"/>
    <property type="project" value="UniProtKB-EC"/>
</dbReference>
<evidence type="ECO:0000256" key="8">
    <source>
        <dbReference type="ARBA" id="ARBA00022475"/>
    </source>
</evidence>
<dbReference type="GO" id="GO:0005886">
    <property type="term" value="C:plasma membrane"/>
    <property type="evidence" value="ECO:0007669"/>
    <property type="project" value="UniProtKB-SubCell"/>
</dbReference>
<dbReference type="GO" id="GO:0016024">
    <property type="term" value="P:CDP-diacylglycerol biosynthetic process"/>
    <property type="evidence" value="ECO:0007669"/>
    <property type="project" value="TreeGrafter"/>
</dbReference>
<dbReference type="InterPro" id="IPR000374">
    <property type="entry name" value="PC_trans"/>
</dbReference>
<sequence length="293" mass="30270">MPDSTAGPDAPPDYGRAGRDLPAAIGVGVGLGAVVVLTLAFFHWGFVILVALGLTLGAVELHQALARLGIRTAIVPICVGTVAIICVSYLAAKQPLLASTSSTTIMLSTLALTVIAALVWRMRSGPDGFVRDASGSLFIIGYVPLLGSFVALMLAGDNGVGRVVVFIAAVVFSDIGGYVAGVLFGRHPMAPVISPKKSWEGFVGSILFSVAVSTTLCILVLRVDFWVGPVLALVMVGVGTCGDLVESLVKRDIGIKDMSSFIPGHGGVMDRIDSLLLAAPAAWLVMYLLVPGG</sequence>
<evidence type="ECO:0000256" key="10">
    <source>
        <dbReference type="ARBA" id="ARBA00022679"/>
    </source>
</evidence>
<dbReference type="PANTHER" id="PTHR46382">
    <property type="entry name" value="PHOSPHATIDATE CYTIDYLYLTRANSFERASE"/>
    <property type="match status" value="1"/>
</dbReference>
<proteinExistence type="inferred from homology"/>
<keyword evidence="8" id="KW-1003">Cell membrane</keyword>
<dbReference type="Pfam" id="PF01148">
    <property type="entry name" value="CTP_transf_1"/>
    <property type="match status" value="1"/>
</dbReference>
<reference evidence="20" key="2">
    <citation type="journal article" date="2021" name="PeerJ">
        <title>Extensive microbial diversity within the chicken gut microbiome revealed by metagenomics and culture.</title>
        <authorList>
            <person name="Gilroy R."/>
            <person name="Ravi A."/>
            <person name="Getino M."/>
            <person name="Pursley I."/>
            <person name="Horton D.L."/>
            <person name="Alikhan N.F."/>
            <person name="Baker D."/>
            <person name="Gharbi K."/>
            <person name="Hall N."/>
            <person name="Watson M."/>
            <person name="Adriaenssens E.M."/>
            <person name="Foster-Nyarko E."/>
            <person name="Jarju S."/>
            <person name="Secka A."/>
            <person name="Antonio M."/>
            <person name="Oren A."/>
            <person name="Chaudhuri R.R."/>
            <person name="La Ragione R."/>
            <person name="Hildebrand F."/>
            <person name="Pallen M.J."/>
        </authorList>
    </citation>
    <scope>NUCLEOTIDE SEQUENCE</scope>
    <source>
        <strain evidence="20">ChiGjej1B1-24693</strain>
    </source>
</reference>
<feature type="transmembrane region" description="Helical" evidence="19">
    <location>
        <begin position="68"/>
        <end position="92"/>
    </location>
</feature>
<gene>
    <name evidence="20" type="ORF">IAA98_07565</name>
</gene>
<evidence type="ECO:0000313" key="20">
    <source>
        <dbReference type="EMBL" id="HIT75425.1"/>
    </source>
</evidence>
<dbReference type="EMBL" id="DVLP01000228">
    <property type="protein sequence ID" value="HIT75425.1"/>
    <property type="molecule type" value="Genomic_DNA"/>
</dbReference>
<feature type="transmembrane region" description="Helical" evidence="19">
    <location>
        <begin position="160"/>
        <end position="180"/>
    </location>
</feature>
<evidence type="ECO:0000256" key="11">
    <source>
        <dbReference type="ARBA" id="ARBA00022692"/>
    </source>
</evidence>
<evidence type="ECO:0000256" key="1">
    <source>
        <dbReference type="ARBA" id="ARBA00001698"/>
    </source>
</evidence>
<evidence type="ECO:0000256" key="19">
    <source>
        <dbReference type="SAM" id="Phobius"/>
    </source>
</evidence>
<protein>
    <recommendedName>
        <fullName evidence="7 18">Phosphatidate cytidylyltransferase</fullName>
        <ecNumber evidence="6 18">2.7.7.41</ecNumber>
    </recommendedName>
</protein>
<evidence type="ECO:0000256" key="17">
    <source>
        <dbReference type="ARBA" id="ARBA00023264"/>
    </source>
</evidence>
<dbReference type="PROSITE" id="PS01315">
    <property type="entry name" value="CDS"/>
    <property type="match status" value="1"/>
</dbReference>
<comment type="pathway">
    <text evidence="4">Lipid metabolism.</text>
</comment>
<evidence type="ECO:0000256" key="4">
    <source>
        <dbReference type="ARBA" id="ARBA00005189"/>
    </source>
</evidence>
<evidence type="ECO:0000256" key="7">
    <source>
        <dbReference type="ARBA" id="ARBA00019373"/>
    </source>
</evidence>
<comment type="catalytic activity">
    <reaction evidence="1 18">
        <text>a 1,2-diacyl-sn-glycero-3-phosphate + CTP + H(+) = a CDP-1,2-diacyl-sn-glycerol + diphosphate</text>
        <dbReference type="Rhea" id="RHEA:16229"/>
        <dbReference type="ChEBI" id="CHEBI:15378"/>
        <dbReference type="ChEBI" id="CHEBI:33019"/>
        <dbReference type="ChEBI" id="CHEBI:37563"/>
        <dbReference type="ChEBI" id="CHEBI:58332"/>
        <dbReference type="ChEBI" id="CHEBI:58608"/>
        <dbReference type="EC" id="2.7.7.41"/>
    </reaction>
</comment>
<feature type="transmembrane region" description="Helical" evidence="19">
    <location>
        <begin position="270"/>
        <end position="290"/>
    </location>
</feature>
<evidence type="ECO:0000256" key="14">
    <source>
        <dbReference type="ARBA" id="ARBA00023098"/>
    </source>
</evidence>
<comment type="caution">
    <text evidence="20">The sequence shown here is derived from an EMBL/GenBank/DDBJ whole genome shotgun (WGS) entry which is preliminary data.</text>
</comment>
<keyword evidence="12 18" id="KW-0548">Nucleotidyltransferase</keyword>
<keyword evidence="15 19" id="KW-0472">Membrane</keyword>
<keyword evidence="9" id="KW-0444">Lipid biosynthesis</keyword>
<evidence type="ECO:0000256" key="2">
    <source>
        <dbReference type="ARBA" id="ARBA00004651"/>
    </source>
</evidence>
<reference evidence="20" key="1">
    <citation type="submission" date="2020-10" db="EMBL/GenBank/DDBJ databases">
        <authorList>
            <person name="Gilroy R."/>
        </authorList>
    </citation>
    <scope>NUCLEOTIDE SEQUENCE</scope>
    <source>
        <strain evidence="20">ChiGjej1B1-24693</strain>
    </source>
</reference>
<evidence type="ECO:0000256" key="18">
    <source>
        <dbReference type="RuleBase" id="RU003938"/>
    </source>
</evidence>
<comment type="similarity">
    <text evidence="5 18">Belongs to the CDS family.</text>
</comment>
<keyword evidence="13 19" id="KW-1133">Transmembrane helix</keyword>
<name>A0A9D1GZ29_9ACTN</name>
<evidence type="ECO:0000256" key="6">
    <source>
        <dbReference type="ARBA" id="ARBA00012487"/>
    </source>
</evidence>
<evidence type="ECO:0000256" key="15">
    <source>
        <dbReference type="ARBA" id="ARBA00023136"/>
    </source>
</evidence>
<feature type="transmembrane region" description="Helical" evidence="19">
    <location>
        <begin position="23"/>
        <end position="56"/>
    </location>
</feature>
<accession>A0A9D1GZ29</accession>
<dbReference type="AlphaFoldDB" id="A0A9D1GZ29"/>
<feature type="transmembrane region" description="Helical" evidence="19">
    <location>
        <begin position="201"/>
        <end position="221"/>
    </location>
</feature>
<organism evidence="20 21">
    <name type="scientific">Candidatus Avipropionibacterium avicola</name>
    <dbReference type="NCBI Taxonomy" id="2840701"/>
    <lineage>
        <taxon>Bacteria</taxon>
        <taxon>Bacillati</taxon>
        <taxon>Actinomycetota</taxon>
        <taxon>Actinomycetes</taxon>
        <taxon>Propionibacteriales</taxon>
        <taxon>Propionibacteriaceae</taxon>
        <taxon>Propionibacteriaceae incertae sedis</taxon>
        <taxon>Candidatus Avipropionibacterium</taxon>
    </lineage>
</organism>
<evidence type="ECO:0000256" key="12">
    <source>
        <dbReference type="ARBA" id="ARBA00022695"/>
    </source>
</evidence>
<feature type="transmembrane region" description="Helical" evidence="19">
    <location>
        <begin position="104"/>
        <end position="122"/>
    </location>
</feature>
<keyword evidence="16" id="KW-0594">Phospholipid biosynthesis</keyword>
<dbReference type="Proteomes" id="UP000886842">
    <property type="component" value="Unassembled WGS sequence"/>
</dbReference>
<comment type="subcellular location">
    <subcellularLocation>
        <location evidence="2">Cell membrane</location>
        <topology evidence="2">Multi-pass membrane protein</topology>
    </subcellularLocation>
</comment>
<evidence type="ECO:0000313" key="21">
    <source>
        <dbReference type="Proteomes" id="UP000886842"/>
    </source>
</evidence>
<keyword evidence="14" id="KW-0443">Lipid metabolism</keyword>